<evidence type="ECO:0000259" key="2">
    <source>
        <dbReference type="Pfam" id="PF20151"/>
    </source>
</evidence>
<evidence type="ECO:0000256" key="1">
    <source>
        <dbReference type="SAM" id="Phobius"/>
    </source>
</evidence>
<gene>
    <name evidence="3" type="ORF">MSAN_02225100</name>
</gene>
<keyword evidence="1" id="KW-0472">Membrane</keyword>
<sequence>MDSNTLARAEQDIYITQVYFCAMYAVVIWDWLISLPREWRFVWKTHWTPVKVAYLFCRYWVLLVIPYLLYCFVSDHSLETCQKIYKAGARSVSLVEPSRLRMSVAPSFSFSEPFTLSHPQPSSSSARMLSSTETYMSCGFSLPPSPESLPTSFMLMRPRCSCCNSLLTLIKAHAFLGLNLIQLIFSIAPLLFDTIVTFMTVWKAFTIRRRNGGPNSRLIQTFLREGVFYYILISHDQAISAINIPLSVMMAPVLACRLILDLRERGSETVSHSEGTGITAFTTKSMTQQQCSPFTPPNHRSKIYTRSARITDSNIVLSTLGSIPPDMDIEQDIAELENIRLGLGLDLGASLSTAVGGDDGEPIDEEGSPAPAYTSGTLEMGFRAASRAPSLDSFRGIRIAVDVEKATATM</sequence>
<keyword evidence="1" id="KW-1133">Transmembrane helix</keyword>
<feature type="transmembrane region" description="Helical" evidence="1">
    <location>
        <begin position="12"/>
        <end position="32"/>
    </location>
</feature>
<feature type="transmembrane region" description="Helical" evidence="1">
    <location>
        <begin position="52"/>
        <end position="73"/>
    </location>
</feature>
<keyword evidence="4" id="KW-1185">Reference proteome</keyword>
<feature type="domain" description="DUF6533" evidence="2">
    <location>
        <begin position="21"/>
        <end position="63"/>
    </location>
</feature>
<reference evidence="3" key="1">
    <citation type="submission" date="2020-05" db="EMBL/GenBank/DDBJ databases">
        <title>Mycena genomes resolve the evolution of fungal bioluminescence.</title>
        <authorList>
            <person name="Tsai I.J."/>
        </authorList>
    </citation>
    <scope>NUCLEOTIDE SEQUENCE</scope>
    <source>
        <strain evidence="3">160909Yilan</strain>
    </source>
</reference>
<name>A0A8H6XBD7_9AGAR</name>
<comment type="caution">
    <text evidence="3">The sequence shown here is derived from an EMBL/GenBank/DDBJ whole genome shotgun (WGS) entry which is preliminary data.</text>
</comment>
<dbReference type="AlphaFoldDB" id="A0A8H6XBD7"/>
<dbReference type="EMBL" id="JACAZH010000033">
    <property type="protein sequence ID" value="KAF7337521.1"/>
    <property type="molecule type" value="Genomic_DNA"/>
</dbReference>
<proteinExistence type="predicted"/>
<dbReference type="OrthoDB" id="2549021at2759"/>
<dbReference type="Pfam" id="PF20151">
    <property type="entry name" value="DUF6533"/>
    <property type="match status" value="1"/>
</dbReference>
<dbReference type="InterPro" id="IPR045340">
    <property type="entry name" value="DUF6533"/>
</dbReference>
<dbReference type="Proteomes" id="UP000623467">
    <property type="component" value="Unassembled WGS sequence"/>
</dbReference>
<keyword evidence="1" id="KW-0812">Transmembrane</keyword>
<accession>A0A8H6XBD7</accession>
<evidence type="ECO:0000313" key="3">
    <source>
        <dbReference type="EMBL" id="KAF7337521.1"/>
    </source>
</evidence>
<protein>
    <recommendedName>
        <fullName evidence="2">DUF6533 domain-containing protein</fullName>
    </recommendedName>
</protein>
<evidence type="ECO:0000313" key="4">
    <source>
        <dbReference type="Proteomes" id="UP000623467"/>
    </source>
</evidence>
<organism evidence="3 4">
    <name type="scientific">Mycena sanguinolenta</name>
    <dbReference type="NCBI Taxonomy" id="230812"/>
    <lineage>
        <taxon>Eukaryota</taxon>
        <taxon>Fungi</taxon>
        <taxon>Dikarya</taxon>
        <taxon>Basidiomycota</taxon>
        <taxon>Agaricomycotina</taxon>
        <taxon>Agaricomycetes</taxon>
        <taxon>Agaricomycetidae</taxon>
        <taxon>Agaricales</taxon>
        <taxon>Marasmiineae</taxon>
        <taxon>Mycenaceae</taxon>
        <taxon>Mycena</taxon>
    </lineage>
</organism>
<feature type="transmembrane region" description="Helical" evidence="1">
    <location>
        <begin position="174"/>
        <end position="192"/>
    </location>
</feature>